<dbReference type="AlphaFoldDB" id="A0A0K0HHN4"/>
<name>A0A0K0HHN4_SALBC</name>
<protein>
    <submittedName>
        <fullName evidence="1">Uncharacterized protein</fullName>
    </submittedName>
</protein>
<evidence type="ECO:0000313" key="1">
    <source>
        <dbReference type="EMBL" id="CCC32952.1"/>
    </source>
</evidence>
<accession>A0A0K0HHN4</accession>
<proteinExistence type="predicted"/>
<organism evidence="1 2">
    <name type="scientific">Salmonella bongori (strain ATCC 43975 / DSM 13772 / NCTC 12419)</name>
    <dbReference type="NCBI Taxonomy" id="218493"/>
    <lineage>
        <taxon>Bacteria</taxon>
        <taxon>Pseudomonadati</taxon>
        <taxon>Pseudomonadota</taxon>
        <taxon>Gammaproteobacteria</taxon>
        <taxon>Enterobacterales</taxon>
        <taxon>Enterobacteriaceae</taxon>
        <taxon>Salmonella</taxon>
    </lineage>
</organism>
<gene>
    <name evidence="1" type="ordered locus">SBG_3909</name>
</gene>
<sequence length="43" mass="4692">MVVAVVLITDHDANLVAAVGIFGARTIQRFRQLLVEQQALKAD</sequence>
<dbReference type="Proteomes" id="UP000000289">
    <property type="component" value="Chromosome"/>
</dbReference>
<dbReference type="KEGG" id="sbg:SBG_3909"/>
<reference evidence="1 2" key="1">
    <citation type="journal article" date="2011" name="PLoS Pathog.">
        <title>Salmonella bongori provides insights into the evolution of the Salmonellae.</title>
        <authorList>
            <person name="Fookes M."/>
            <person name="Schroeder G.N."/>
            <person name="Langridge G.C."/>
            <person name="Blondel C.J."/>
            <person name="Mammina C."/>
            <person name="Connor T.R."/>
            <person name="Seth-Smith H."/>
            <person name="Vernikos G.S."/>
            <person name="Robinson K.S."/>
            <person name="Sanders M."/>
            <person name="Petty N.K."/>
            <person name="Kingsley R.A."/>
            <person name="Baumler A.J."/>
            <person name="Nuccio S.P."/>
            <person name="Contreras I."/>
            <person name="Santiviago C.A."/>
            <person name="Maskell D."/>
            <person name="Barrow P."/>
            <person name="Humphrey T."/>
            <person name="Nastasi A."/>
            <person name="Roberts M."/>
            <person name="Frankel G."/>
            <person name="Parkhill J."/>
            <person name="Dougan G."/>
            <person name="Thomson N.R."/>
        </authorList>
    </citation>
    <scope>NUCLEOTIDE SEQUENCE [LARGE SCALE GENOMIC DNA]</scope>
    <source>
        <strain evidence="2">ATCC 43975 / DSM 13772 / NCTC 12419</strain>
    </source>
</reference>
<evidence type="ECO:0000313" key="2">
    <source>
        <dbReference type="Proteomes" id="UP000000289"/>
    </source>
</evidence>
<dbReference type="EMBL" id="FR877557">
    <property type="protein sequence ID" value="CCC32952.1"/>
    <property type="molecule type" value="Genomic_DNA"/>
</dbReference>